<proteinExistence type="predicted"/>
<feature type="region of interest" description="Disordered" evidence="1">
    <location>
        <begin position="1"/>
        <end position="73"/>
    </location>
</feature>
<accession>A0AAV7SBV2</accession>
<evidence type="ECO:0000313" key="2">
    <source>
        <dbReference type="EMBL" id="KAJ1160775.1"/>
    </source>
</evidence>
<keyword evidence="3" id="KW-1185">Reference proteome</keyword>
<gene>
    <name evidence="2" type="ORF">NDU88_001268</name>
</gene>
<evidence type="ECO:0000313" key="3">
    <source>
        <dbReference type="Proteomes" id="UP001066276"/>
    </source>
</evidence>
<name>A0AAV7SBV2_PLEWA</name>
<dbReference type="Proteomes" id="UP001066276">
    <property type="component" value="Chromosome 4_2"/>
</dbReference>
<dbReference type="AlphaFoldDB" id="A0AAV7SBV2"/>
<comment type="caution">
    <text evidence="2">The sequence shown here is derived from an EMBL/GenBank/DDBJ whole genome shotgun (WGS) entry which is preliminary data.</text>
</comment>
<sequence>MYLTQRSPQGRANHQAAASPPDDAHFPRIRFPSNESIRVHQRSTSGAKQEGPARASLEAPEEVNDPIAESSAT</sequence>
<dbReference type="EMBL" id="JANPWB010000008">
    <property type="protein sequence ID" value="KAJ1160775.1"/>
    <property type="molecule type" value="Genomic_DNA"/>
</dbReference>
<reference evidence="2" key="1">
    <citation type="journal article" date="2022" name="bioRxiv">
        <title>Sequencing and chromosome-scale assembly of the giantPleurodeles waltlgenome.</title>
        <authorList>
            <person name="Brown T."/>
            <person name="Elewa A."/>
            <person name="Iarovenko S."/>
            <person name="Subramanian E."/>
            <person name="Araus A.J."/>
            <person name="Petzold A."/>
            <person name="Susuki M."/>
            <person name="Suzuki K.-i.T."/>
            <person name="Hayashi T."/>
            <person name="Toyoda A."/>
            <person name="Oliveira C."/>
            <person name="Osipova E."/>
            <person name="Leigh N.D."/>
            <person name="Simon A."/>
            <person name="Yun M.H."/>
        </authorList>
    </citation>
    <scope>NUCLEOTIDE SEQUENCE</scope>
    <source>
        <strain evidence="2">20211129_DDA</strain>
        <tissue evidence="2">Liver</tissue>
    </source>
</reference>
<evidence type="ECO:0000256" key="1">
    <source>
        <dbReference type="SAM" id="MobiDB-lite"/>
    </source>
</evidence>
<protein>
    <submittedName>
        <fullName evidence="2">Uncharacterized protein</fullName>
    </submittedName>
</protein>
<feature type="compositionally biased region" description="Polar residues" evidence="1">
    <location>
        <begin position="1"/>
        <end position="12"/>
    </location>
</feature>
<organism evidence="2 3">
    <name type="scientific">Pleurodeles waltl</name>
    <name type="common">Iberian ribbed newt</name>
    <dbReference type="NCBI Taxonomy" id="8319"/>
    <lineage>
        <taxon>Eukaryota</taxon>
        <taxon>Metazoa</taxon>
        <taxon>Chordata</taxon>
        <taxon>Craniata</taxon>
        <taxon>Vertebrata</taxon>
        <taxon>Euteleostomi</taxon>
        <taxon>Amphibia</taxon>
        <taxon>Batrachia</taxon>
        <taxon>Caudata</taxon>
        <taxon>Salamandroidea</taxon>
        <taxon>Salamandridae</taxon>
        <taxon>Pleurodelinae</taxon>
        <taxon>Pleurodeles</taxon>
    </lineage>
</organism>